<name>A0A135SJG4_9PEZI</name>
<sequence>MSARINHGHQHLNRLDFLRLIRVQLAEDRGCDADVVPLHLSGSIGTLFKVRMSSHGYTLVAKGVETLDLALLRREKKMYDKLRLIQGKYVPVCLGRTDLTLPLYYDSGVYEHVLFLSWAGKPLF</sequence>
<comment type="caution">
    <text evidence="1">The sequence shown here is derived from an EMBL/GenBank/DDBJ whole genome shotgun (WGS) entry which is preliminary data.</text>
</comment>
<protein>
    <recommendedName>
        <fullName evidence="3">Phosphotransferase enzyme family protein</fullName>
    </recommendedName>
</protein>
<organism evidence="1 2">
    <name type="scientific">Colletotrichum nymphaeae SA-01</name>
    <dbReference type="NCBI Taxonomy" id="1460502"/>
    <lineage>
        <taxon>Eukaryota</taxon>
        <taxon>Fungi</taxon>
        <taxon>Dikarya</taxon>
        <taxon>Ascomycota</taxon>
        <taxon>Pezizomycotina</taxon>
        <taxon>Sordariomycetes</taxon>
        <taxon>Hypocreomycetidae</taxon>
        <taxon>Glomerellales</taxon>
        <taxon>Glomerellaceae</taxon>
        <taxon>Colletotrichum</taxon>
        <taxon>Colletotrichum acutatum species complex</taxon>
    </lineage>
</organism>
<evidence type="ECO:0000313" key="1">
    <source>
        <dbReference type="EMBL" id="KXH36021.1"/>
    </source>
</evidence>
<feature type="non-terminal residue" evidence="1">
    <location>
        <position position="124"/>
    </location>
</feature>
<evidence type="ECO:0000313" key="2">
    <source>
        <dbReference type="Proteomes" id="UP000070054"/>
    </source>
</evidence>
<keyword evidence="2" id="KW-1185">Reference proteome</keyword>
<evidence type="ECO:0008006" key="3">
    <source>
        <dbReference type="Google" id="ProtNLM"/>
    </source>
</evidence>
<proteinExistence type="predicted"/>
<gene>
    <name evidence="1" type="ORF">CNYM01_14384</name>
</gene>
<dbReference type="EMBL" id="JEMN01001491">
    <property type="protein sequence ID" value="KXH36021.1"/>
    <property type="molecule type" value="Genomic_DNA"/>
</dbReference>
<dbReference type="AlphaFoldDB" id="A0A135SJG4"/>
<dbReference type="Proteomes" id="UP000070054">
    <property type="component" value="Unassembled WGS sequence"/>
</dbReference>
<reference evidence="1 2" key="1">
    <citation type="submission" date="2014-02" db="EMBL/GenBank/DDBJ databases">
        <title>The genome sequence of Colletotrichum nymphaeae SA-01.</title>
        <authorList>
            <person name="Baroncelli R."/>
            <person name="Thon M.R."/>
        </authorList>
    </citation>
    <scope>NUCLEOTIDE SEQUENCE [LARGE SCALE GENOMIC DNA]</scope>
    <source>
        <strain evidence="1 2">SA-01</strain>
    </source>
</reference>
<accession>A0A135SJG4</accession>